<evidence type="ECO:0000256" key="1">
    <source>
        <dbReference type="ARBA" id="ARBA00022737"/>
    </source>
</evidence>
<protein>
    <recommendedName>
        <fullName evidence="4">MORN repeat-containing protein 3</fullName>
    </recommendedName>
</protein>
<evidence type="ECO:0000313" key="3">
    <source>
        <dbReference type="Proteomes" id="UP001530377"/>
    </source>
</evidence>
<gene>
    <name evidence="2" type="ORF">ACHAXA_004504</name>
</gene>
<name>A0ABD3RDV5_9STRA</name>
<accession>A0ABD3RDV5</accession>
<evidence type="ECO:0008006" key="4">
    <source>
        <dbReference type="Google" id="ProtNLM"/>
    </source>
</evidence>
<dbReference type="PANTHER" id="PTHR43215:SF14">
    <property type="entry name" value="RADIAL SPOKE HEAD 1 HOMOLOG"/>
    <property type="match status" value="1"/>
</dbReference>
<proteinExistence type="predicted"/>
<dbReference type="EMBL" id="JALLPB020000274">
    <property type="protein sequence ID" value="KAL3811202.1"/>
    <property type="molecule type" value="Genomic_DNA"/>
</dbReference>
<evidence type="ECO:0000313" key="2">
    <source>
        <dbReference type="EMBL" id="KAL3811202.1"/>
    </source>
</evidence>
<dbReference type="InterPro" id="IPR003409">
    <property type="entry name" value="MORN"/>
</dbReference>
<organism evidence="2 3">
    <name type="scientific">Cyclostephanos tholiformis</name>
    <dbReference type="NCBI Taxonomy" id="382380"/>
    <lineage>
        <taxon>Eukaryota</taxon>
        <taxon>Sar</taxon>
        <taxon>Stramenopiles</taxon>
        <taxon>Ochrophyta</taxon>
        <taxon>Bacillariophyta</taxon>
        <taxon>Coscinodiscophyceae</taxon>
        <taxon>Thalassiosirophycidae</taxon>
        <taxon>Stephanodiscales</taxon>
        <taxon>Stephanodiscaceae</taxon>
        <taxon>Cyclostephanos</taxon>
    </lineage>
</organism>
<dbReference type="Proteomes" id="UP001530377">
    <property type="component" value="Unassembled WGS sequence"/>
</dbReference>
<reference evidence="2 3" key="1">
    <citation type="submission" date="2024-10" db="EMBL/GenBank/DDBJ databases">
        <title>Updated reference genomes for cyclostephanoid diatoms.</title>
        <authorList>
            <person name="Roberts W.R."/>
            <person name="Alverson A.J."/>
        </authorList>
    </citation>
    <scope>NUCLEOTIDE SEQUENCE [LARGE SCALE GENOMIC DNA]</scope>
    <source>
        <strain evidence="2 3">AJA228-03</strain>
    </source>
</reference>
<dbReference type="PANTHER" id="PTHR43215">
    <property type="entry name" value="RADIAL SPOKE HEAD 1 HOMOLOG"/>
    <property type="match status" value="1"/>
</dbReference>
<dbReference type="Gene3D" id="2.20.110.10">
    <property type="entry name" value="Histone H3 K4-specific methyltransferase SET7/9 N-terminal domain"/>
    <property type="match status" value="1"/>
</dbReference>
<dbReference type="SMART" id="SM00698">
    <property type="entry name" value="MORN"/>
    <property type="match status" value="2"/>
</dbReference>
<dbReference type="SUPFAM" id="SSF82185">
    <property type="entry name" value="Histone H3 K4-specific methyltransferase SET7/9 N-terminal domain"/>
    <property type="match status" value="1"/>
</dbReference>
<dbReference type="AlphaFoldDB" id="A0ABD3RDV5"/>
<comment type="caution">
    <text evidence="2">The sequence shown here is derived from an EMBL/GenBank/DDBJ whole genome shotgun (WGS) entry which is preliminary data.</text>
</comment>
<dbReference type="Pfam" id="PF02493">
    <property type="entry name" value="MORN"/>
    <property type="match status" value="3"/>
</dbReference>
<keyword evidence="1" id="KW-0677">Repeat</keyword>
<sequence>MKDDKRHGYGMCKNANGSLYQGEWKDGVRHGCGACKHASGRFYKGEWNDDQMHGQCTQVHPAGLVYVGEFQHNNCLLAAGVVGIITTWVWEQALLLG</sequence>
<keyword evidence="3" id="KW-1185">Reference proteome</keyword>